<evidence type="ECO:0000313" key="2">
    <source>
        <dbReference type="EMBL" id="EFJ52032.1"/>
    </source>
</evidence>
<feature type="compositionally biased region" description="Polar residues" evidence="1">
    <location>
        <begin position="184"/>
        <end position="213"/>
    </location>
</feature>
<feature type="region of interest" description="Disordered" evidence="1">
    <location>
        <begin position="158"/>
        <end position="246"/>
    </location>
</feature>
<dbReference type="EMBL" id="GL378325">
    <property type="protein sequence ID" value="EFJ52032.1"/>
    <property type="molecule type" value="Genomic_DNA"/>
</dbReference>
<protein>
    <submittedName>
        <fullName evidence="2">Uncharacterized protein</fullName>
    </submittedName>
</protein>
<feature type="compositionally biased region" description="Low complexity" evidence="1">
    <location>
        <begin position="394"/>
        <end position="416"/>
    </location>
</feature>
<reference evidence="2 3" key="1">
    <citation type="journal article" date="2010" name="Science">
        <title>Genomic analysis of organismal complexity in the multicellular green alga Volvox carteri.</title>
        <authorList>
            <person name="Prochnik S.E."/>
            <person name="Umen J."/>
            <person name="Nedelcu A.M."/>
            <person name="Hallmann A."/>
            <person name="Miller S.M."/>
            <person name="Nishii I."/>
            <person name="Ferris P."/>
            <person name="Kuo A."/>
            <person name="Mitros T."/>
            <person name="Fritz-Laylin L.K."/>
            <person name="Hellsten U."/>
            <person name="Chapman J."/>
            <person name="Simakov O."/>
            <person name="Rensing S.A."/>
            <person name="Terry A."/>
            <person name="Pangilinan J."/>
            <person name="Kapitonov V."/>
            <person name="Jurka J."/>
            <person name="Salamov A."/>
            <person name="Shapiro H."/>
            <person name="Schmutz J."/>
            <person name="Grimwood J."/>
            <person name="Lindquist E."/>
            <person name="Lucas S."/>
            <person name="Grigoriev I.V."/>
            <person name="Schmitt R."/>
            <person name="Kirk D."/>
            <person name="Rokhsar D.S."/>
        </authorList>
    </citation>
    <scope>NUCLEOTIDE SEQUENCE [LARGE SCALE GENOMIC DNA]</scope>
    <source>
        <strain evidence="3">f. Nagariensis / Eve</strain>
    </source>
</reference>
<proteinExistence type="predicted"/>
<feature type="region of interest" description="Disordered" evidence="1">
    <location>
        <begin position="378"/>
        <end position="421"/>
    </location>
</feature>
<feature type="compositionally biased region" description="Polar residues" evidence="1">
    <location>
        <begin position="101"/>
        <end position="117"/>
    </location>
</feature>
<dbReference type="InParanoid" id="D8TKB7"/>
<name>D8TKB7_VOLCA</name>
<accession>D8TKB7</accession>
<feature type="region of interest" description="Disordered" evidence="1">
    <location>
        <begin position="73"/>
        <end position="126"/>
    </location>
</feature>
<gene>
    <name evidence="2" type="ORF">VOLCADRAFT_116238</name>
</gene>
<evidence type="ECO:0000313" key="3">
    <source>
        <dbReference type="Proteomes" id="UP000001058"/>
    </source>
</evidence>
<dbReference type="GeneID" id="9618207"/>
<feature type="compositionally biased region" description="Low complexity" evidence="1">
    <location>
        <begin position="24"/>
        <end position="39"/>
    </location>
</feature>
<feature type="region of interest" description="Disordered" evidence="1">
    <location>
        <begin position="1"/>
        <end position="54"/>
    </location>
</feature>
<evidence type="ECO:0000256" key="1">
    <source>
        <dbReference type="SAM" id="MobiDB-lite"/>
    </source>
</evidence>
<feature type="compositionally biased region" description="Pro residues" evidence="1">
    <location>
        <begin position="40"/>
        <end position="49"/>
    </location>
</feature>
<organism evidence="3">
    <name type="scientific">Volvox carteri f. nagariensis</name>
    <dbReference type="NCBI Taxonomy" id="3068"/>
    <lineage>
        <taxon>Eukaryota</taxon>
        <taxon>Viridiplantae</taxon>
        <taxon>Chlorophyta</taxon>
        <taxon>core chlorophytes</taxon>
        <taxon>Chlorophyceae</taxon>
        <taxon>CS clade</taxon>
        <taxon>Chlamydomonadales</taxon>
        <taxon>Volvocaceae</taxon>
        <taxon>Volvox</taxon>
    </lineage>
</organism>
<sequence length="1039" mass="107678">MDRRYNHTTNIVPINRPAGNFDKTTTTTTTTSTTALAQPSQPPQPPQLPQRPLATTTTTISTNQQRDVTLPQPTVNLDIKPDADAPGRTSPVSFPLGPLSTPGSASCSRVNSRSYSPTPLLLDSDGSAQLRDPAFAYAPAVPDDDLVPILEGEPLTDCVSGQPLTAPSPLQQRQRKLQQELESASATSEPFPSTTPAANIASRTTQRQTVPTQSDGSDPPGYDPPRGAVNTTFRSAPPFQGGEGEVQQEVVTVATASVTASYIVSEEQAAELEQAAEELLLPAVAAAAAAAAAGEPQSPADLAATALLLLSGLTATAPPEEQEEEEEDIGAGAATLGGFADVATAFLGGVESFIPPTSSSAQAPFEFATAKPIAAHPQATASSMVRRKSAGPGPSSVAAVAGTPPAGTPPATTTAPMSGVSHPEWHDYSALPPRYKTTVEAVRSLAAARLMEQHWDAAEHLDVEVTWDAPPIYLQGRDPMRVAVWLAKWAAVVQLEPWMARWSELDSKRTRLDLLVEARVRPHRPWWLPASWLLPKQVTLKATLKLRISKGPAEDGSADVVTLIDGSIHNAPKLPMPAVWSPLVGLLGDPSYRDRAEEHPSVVQKATIAAQQAAAAAAERTHEAVTSTVGSAKAKVESAAEGAAGAADRMADAAAAAAGSGAGGGVLGGAKRVAHEAAEAVRGAVHEVADTVKGGVSAGAEKTQGHGRGHGHAEWKDYRHLHPRYRASVEALMSLAKARQMSDHRRPAEHMDLEITVDSPFMHLQGRENLRVAEYMAKWVLADVEVKPLMFKVRELDEKRTRLQVLLEVHLAPHRPLWAPATWLLPKVVVLEADYHLRISKGPEADGSSDVITAVDGKLLNLGKAPLPLRLLLGAALGYLPAATETFWSPFVGLLGDPSYRVEASVAAAEAGGGGGLVGKAKAAASAVVEKAQETVASATGGEGGGGALAAAAARAADQVQGAAAGAVPAVAAAADKTAGAVDATAQQVGNGGVKAKAVEAVRTAVHDVAGAVKGGVAAGAEKVTEAAGRAKKAVTGQA</sequence>
<dbReference type="KEGG" id="vcn:VOLCADRAFT_116238"/>
<dbReference type="AlphaFoldDB" id="D8TKB7"/>
<keyword evidence="3" id="KW-1185">Reference proteome</keyword>
<dbReference type="OrthoDB" id="532557at2759"/>
<dbReference type="Proteomes" id="UP000001058">
    <property type="component" value="Unassembled WGS sequence"/>
</dbReference>
<dbReference type="RefSeq" id="XP_002946806.1">
    <property type="nucleotide sequence ID" value="XM_002946760.1"/>
</dbReference>